<evidence type="ECO:0000256" key="1">
    <source>
        <dbReference type="SAM" id="Phobius"/>
    </source>
</evidence>
<keyword evidence="1" id="KW-0472">Membrane</keyword>
<evidence type="ECO:0000313" key="3">
    <source>
        <dbReference type="Proteomes" id="UP000256964"/>
    </source>
</evidence>
<evidence type="ECO:0000313" key="2">
    <source>
        <dbReference type="EMBL" id="RDX44197.1"/>
    </source>
</evidence>
<dbReference type="AlphaFoldDB" id="A0A371CV96"/>
<dbReference type="Proteomes" id="UP000256964">
    <property type="component" value="Unassembled WGS sequence"/>
</dbReference>
<keyword evidence="1" id="KW-1133">Transmembrane helix</keyword>
<reference evidence="2 3" key="1">
    <citation type="journal article" date="2018" name="Biotechnol. Biofuels">
        <title>Integrative visual omics of the white-rot fungus Polyporus brumalis exposes the biotechnological potential of its oxidative enzymes for delignifying raw plant biomass.</title>
        <authorList>
            <person name="Miyauchi S."/>
            <person name="Rancon A."/>
            <person name="Drula E."/>
            <person name="Hage H."/>
            <person name="Chaduli D."/>
            <person name="Favel A."/>
            <person name="Grisel S."/>
            <person name="Henrissat B."/>
            <person name="Herpoel-Gimbert I."/>
            <person name="Ruiz-Duenas F.J."/>
            <person name="Chevret D."/>
            <person name="Hainaut M."/>
            <person name="Lin J."/>
            <person name="Wang M."/>
            <person name="Pangilinan J."/>
            <person name="Lipzen A."/>
            <person name="Lesage-Meessen L."/>
            <person name="Navarro D."/>
            <person name="Riley R."/>
            <person name="Grigoriev I.V."/>
            <person name="Zhou S."/>
            <person name="Raouche S."/>
            <person name="Rosso M.N."/>
        </authorList>
    </citation>
    <scope>NUCLEOTIDE SEQUENCE [LARGE SCALE GENOMIC DNA]</scope>
    <source>
        <strain evidence="2 3">BRFM 1820</strain>
    </source>
</reference>
<gene>
    <name evidence="2" type="ORF">OH76DRAFT_1487284</name>
</gene>
<protein>
    <submittedName>
        <fullName evidence="2">Uncharacterized protein</fullName>
    </submittedName>
</protein>
<accession>A0A371CV96</accession>
<organism evidence="2 3">
    <name type="scientific">Lentinus brumalis</name>
    <dbReference type="NCBI Taxonomy" id="2498619"/>
    <lineage>
        <taxon>Eukaryota</taxon>
        <taxon>Fungi</taxon>
        <taxon>Dikarya</taxon>
        <taxon>Basidiomycota</taxon>
        <taxon>Agaricomycotina</taxon>
        <taxon>Agaricomycetes</taxon>
        <taxon>Polyporales</taxon>
        <taxon>Polyporaceae</taxon>
        <taxon>Lentinus</taxon>
    </lineage>
</organism>
<keyword evidence="3" id="KW-1185">Reference proteome</keyword>
<sequence>MAATLFRHTGNRTRVQKTFLGALSTAMLGLADVAALTGDTAAVKYMTVWTITLFLDVLSILVLVATVIRGLKLAQNKEFTAAKGNVLRRHSDQKAAYPHCSAIGMLESFVTKLGVMVATKFAW</sequence>
<dbReference type="EMBL" id="KZ857453">
    <property type="protein sequence ID" value="RDX44197.1"/>
    <property type="molecule type" value="Genomic_DNA"/>
</dbReference>
<keyword evidence="1" id="KW-0812">Transmembrane</keyword>
<proteinExistence type="predicted"/>
<feature type="transmembrane region" description="Helical" evidence="1">
    <location>
        <begin position="45"/>
        <end position="68"/>
    </location>
</feature>
<name>A0A371CV96_9APHY</name>